<dbReference type="Proteomes" id="UP001310594">
    <property type="component" value="Unassembled WGS sequence"/>
</dbReference>
<sequence length="317" mass="35749">MVSAVIRRSAFTLRPRIAFKHAVFQASDTTTHLSCATFTSTATRSVIRSRLANLLGVARPSAQTPCRAHVPNVLNTPPASSRAPSLTYSADENATLAFTSHVDVERSFYPTLALCNELKRTYMPTQSHLTANPDPSTELEDSLRQLAISGTSISKTTTLTGLTMAGGSHALVKIADLRVTRQEWKVIEKQRLGRMSLKLVKDRVHTERHLLLNDIRIEHVSEFTGGEHIEEHQRLKRKAVEGMRRTSAEFLARHPTLFKPESALEDKLYLYSKGVLGAYLDNLTYRKREWDNFPVAWKRKMELTTQEEYEKSLESDG</sequence>
<evidence type="ECO:0000313" key="1">
    <source>
        <dbReference type="EMBL" id="KAK5705169.1"/>
    </source>
</evidence>
<organism evidence="1 2">
    <name type="scientific">Elasticomyces elasticus</name>
    <dbReference type="NCBI Taxonomy" id="574655"/>
    <lineage>
        <taxon>Eukaryota</taxon>
        <taxon>Fungi</taxon>
        <taxon>Dikarya</taxon>
        <taxon>Ascomycota</taxon>
        <taxon>Pezizomycotina</taxon>
        <taxon>Dothideomycetes</taxon>
        <taxon>Dothideomycetidae</taxon>
        <taxon>Mycosphaerellales</taxon>
        <taxon>Teratosphaeriaceae</taxon>
        <taxon>Elasticomyces</taxon>
    </lineage>
</organism>
<evidence type="ECO:0000313" key="2">
    <source>
        <dbReference type="Proteomes" id="UP001310594"/>
    </source>
</evidence>
<comment type="caution">
    <text evidence="1">The sequence shown here is derived from an EMBL/GenBank/DDBJ whole genome shotgun (WGS) entry which is preliminary data.</text>
</comment>
<dbReference type="EMBL" id="JAVRQU010000003">
    <property type="protein sequence ID" value="KAK5705169.1"/>
    <property type="molecule type" value="Genomic_DNA"/>
</dbReference>
<reference evidence="1" key="1">
    <citation type="submission" date="2023-08" db="EMBL/GenBank/DDBJ databases">
        <title>Black Yeasts Isolated from many extreme environments.</title>
        <authorList>
            <person name="Coleine C."/>
            <person name="Stajich J.E."/>
            <person name="Selbmann L."/>
        </authorList>
    </citation>
    <scope>NUCLEOTIDE SEQUENCE</scope>
    <source>
        <strain evidence="1">CCFEE 5810</strain>
    </source>
</reference>
<proteinExistence type="predicted"/>
<dbReference type="AlphaFoldDB" id="A0AAN7WAN0"/>
<accession>A0AAN7WAN0</accession>
<gene>
    <name evidence="1" type="ORF">LTR97_002286</name>
</gene>
<name>A0AAN7WAN0_9PEZI</name>
<protein>
    <submittedName>
        <fullName evidence="1">Uncharacterized protein</fullName>
    </submittedName>
</protein>